<keyword evidence="1" id="KW-0732">Signal</keyword>
<accession>A0ABT8TJ13</accession>
<gene>
    <name evidence="2" type="ORF">QWI16_17820</name>
</gene>
<dbReference type="Proteomes" id="UP001168380">
    <property type="component" value="Unassembled WGS sequence"/>
</dbReference>
<dbReference type="EMBL" id="JAULRT010000062">
    <property type="protein sequence ID" value="MDO3384045.1"/>
    <property type="molecule type" value="Genomic_DNA"/>
</dbReference>
<protein>
    <recommendedName>
        <fullName evidence="4">DUF5666 domain-containing protein</fullName>
    </recommendedName>
</protein>
<name>A0ABT8TJ13_9GAMM</name>
<proteinExistence type="predicted"/>
<reference evidence="2" key="1">
    <citation type="submission" date="2023-07" db="EMBL/GenBank/DDBJ databases">
        <title>Gilvimarinus algae sp. nov., isolated from the surface of Kelp.</title>
        <authorList>
            <person name="Sun Y.Y."/>
            <person name="Gong Y."/>
            <person name="Du Z.J."/>
        </authorList>
    </citation>
    <scope>NUCLEOTIDE SEQUENCE</scope>
    <source>
        <strain evidence="2">SDUM040014</strain>
    </source>
</reference>
<evidence type="ECO:0000313" key="2">
    <source>
        <dbReference type="EMBL" id="MDO3384045.1"/>
    </source>
</evidence>
<sequence length="161" mass="17237">MFTLSSRSKLATVIAGLTLVAAGHVGAADKKIEGIVESVDYETNSVTVIDNAGEAFTYAFTGTPKVDVNGRKLRDMTAVEPGQHVTLKVKTIKKEKPVNLVKGEILEINREQNLALIRPVDGGAPRVIELPETVAVSGLHSGASVEDLQEGHFVTLKYTAR</sequence>
<dbReference type="RefSeq" id="WP_302715270.1">
    <property type="nucleotide sequence ID" value="NZ_JAULRT010000062.1"/>
</dbReference>
<evidence type="ECO:0008006" key="4">
    <source>
        <dbReference type="Google" id="ProtNLM"/>
    </source>
</evidence>
<organism evidence="2 3">
    <name type="scientific">Gilvimarinus algae</name>
    <dbReference type="NCBI Taxonomy" id="3058037"/>
    <lineage>
        <taxon>Bacteria</taxon>
        <taxon>Pseudomonadati</taxon>
        <taxon>Pseudomonadota</taxon>
        <taxon>Gammaproteobacteria</taxon>
        <taxon>Cellvibrionales</taxon>
        <taxon>Cellvibrionaceae</taxon>
        <taxon>Gilvimarinus</taxon>
    </lineage>
</organism>
<feature type="signal peptide" evidence="1">
    <location>
        <begin position="1"/>
        <end position="27"/>
    </location>
</feature>
<comment type="caution">
    <text evidence="2">The sequence shown here is derived from an EMBL/GenBank/DDBJ whole genome shotgun (WGS) entry which is preliminary data.</text>
</comment>
<keyword evidence="3" id="KW-1185">Reference proteome</keyword>
<feature type="chain" id="PRO_5046313386" description="DUF5666 domain-containing protein" evidence="1">
    <location>
        <begin position="28"/>
        <end position="161"/>
    </location>
</feature>
<evidence type="ECO:0000313" key="3">
    <source>
        <dbReference type="Proteomes" id="UP001168380"/>
    </source>
</evidence>
<evidence type="ECO:0000256" key="1">
    <source>
        <dbReference type="SAM" id="SignalP"/>
    </source>
</evidence>